<feature type="domain" description="Transglycosylase SLT" evidence="2">
    <location>
        <begin position="34"/>
        <end position="144"/>
    </location>
</feature>
<dbReference type="CDD" id="cd16896">
    <property type="entry name" value="LT_Slt70-like"/>
    <property type="match status" value="1"/>
</dbReference>
<dbReference type="Gene3D" id="1.10.530.10">
    <property type="match status" value="1"/>
</dbReference>
<sequence length="179" mass="20962">MNKKTLLTFFISIIILVNIKTIFKFCYPIKYDVYVIKYASRYDMDPLLIFSIIKAESNFNPNAISSKGAMGLMQITPQTGEYISYLLKTSKFSNEELLNPETNIKFGIYYLSKLNKDFGGNLDTTLAAYNAGEGNVRKWLKEKQYILKSEELPFLETRIYIRKVKSYYTKYKWLYGQSY</sequence>
<dbReference type="PROSITE" id="PS00922">
    <property type="entry name" value="TRANSGLYCOSYLASE"/>
    <property type="match status" value="1"/>
</dbReference>
<dbReference type="RefSeq" id="WP_057976372.1">
    <property type="nucleotide sequence ID" value="NZ_LKHP01000001.1"/>
</dbReference>
<dbReference type="InterPro" id="IPR000189">
    <property type="entry name" value="Transglyc_AS"/>
</dbReference>
<proteinExistence type="inferred from homology"/>
<name>A0A0R3JX38_CALMK</name>
<dbReference type="InterPro" id="IPR023346">
    <property type="entry name" value="Lysozyme-like_dom_sf"/>
</dbReference>
<dbReference type="Proteomes" id="UP000052015">
    <property type="component" value="Unassembled WGS sequence"/>
</dbReference>
<dbReference type="EC" id="4.2.2.-" evidence="3"/>
<dbReference type="GO" id="GO:0000270">
    <property type="term" value="P:peptidoglycan metabolic process"/>
    <property type="evidence" value="ECO:0007669"/>
    <property type="project" value="InterPro"/>
</dbReference>
<evidence type="ECO:0000313" key="3">
    <source>
        <dbReference type="EMBL" id="KRQ88128.1"/>
    </source>
</evidence>
<dbReference type="AlphaFoldDB" id="A0A0R3JX38"/>
<dbReference type="PANTHER" id="PTHR37423">
    <property type="entry name" value="SOLUBLE LYTIC MUREIN TRANSGLYCOSYLASE-RELATED"/>
    <property type="match status" value="1"/>
</dbReference>
<keyword evidence="4" id="KW-1185">Reference proteome</keyword>
<dbReference type="GO" id="GO:0008933">
    <property type="term" value="F:peptidoglycan lytic transglycosylase activity"/>
    <property type="evidence" value="ECO:0007669"/>
    <property type="project" value="InterPro"/>
</dbReference>
<dbReference type="SUPFAM" id="SSF53955">
    <property type="entry name" value="Lysozyme-like"/>
    <property type="match status" value="1"/>
</dbReference>
<dbReference type="Pfam" id="PF01464">
    <property type="entry name" value="SLT"/>
    <property type="match status" value="1"/>
</dbReference>
<comment type="caution">
    <text evidence="3">The sequence shown here is derived from an EMBL/GenBank/DDBJ whole genome shotgun (WGS) entry which is preliminary data.</text>
</comment>
<reference evidence="3 4" key="1">
    <citation type="submission" date="2015-09" db="EMBL/GenBank/DDBJ databases">
        <title>Draft genome sequence of a Caloramator mitchellensis, a moderate thermophile from the Great Artesian Basin of Australia.</title>
        <authorList>
            <person name="Patel B.K."/>
        </authorList>
    </citation>
    <scope>NUCLEOTIDE SEQUENCE [LARGE SCALE GENOMIC DNA]</scope>
    <source>
        <strain evidence="3 4">VF08</strain>
    </source>
</reference>
<dbReference type="EMBL" id="LKHP01000001">
    <property type="protein sequence ID" value="KRQ88128.1"/>
    <property type="molecule type" value="Genomic_DNA"/>
</dbReference>
<keyword evidence="3" id="KW-0456">Lyase</keyword>
<evidence type="ECO:0000259" key="2">
    <source>
        <dbReference type="Pfam" id="PF01464"/>
    </source>
</evidence>
<dbReference type="InterPro" id="IPR008258">
    <property type="entry name" value="Transglycosylase_SLT_dom_1"/>
</dbReference>
<dbReference type="GO" id="GO:0016020">
    <property type="term" value="C:membrane"/>
    <property type="evidence" value="ECO:0007669"/>
    <property type="project" value="InterPro"/>
</dbReference>
<organism evidence="3 4">
    <name type="scientific">Caloramator mitchellensis</name>
    <dbReference type="NCBI Taxonomy" id="908809"/>
    <lineage>
        <taxon>Bacteria</taxon>
        <taxon>Bacillati</taxon>
        <taxon>Bacillota</taxon>
        <taxon>Clostridia</taxon>
        <taxon>Eubacteriales</taxon>
        <taxon>Clostridiaceae</taxon>
        <taxon>Caloramator</taxon>
    </lineage>
</organism>
<accession>A0A0R3JX38</accession>
<dbReference type="PANTHER" id="PTHR37423:SF2">
    <property type="entry name" value="MEMBRANE-BOUND LYTIC MUREIN TRANSGLYCOSYLASE C"/>
    <property type="match status" value="1"/>
</dbReference>
<protein>
    <submittedName>
        <fullName evidence="3">Soluble lytic murein transglycosylase</fullName>
        <ecNumber evidence="3">4.2.2.-</ecNumber>
    </submittedName>
</protein>
<dbReference type="STRING" id="908809.ABG79_00297"/>
<dbReference type="OrthoDB" id="9815002at2"/>
<comment type="similarity">
    <text evidence="1">Belongs to the transglycosylase Slt family.</text>
</comment>
<evidence type="ECO:0000313" key="4">
    <source>
        <dbReference type="Proteomes" id="UP000052015"/>
    </source>
</evidence>
<evidence type="ECO:0000256" key="1">
    <source>
        <dbReference type="ARBA" id="ARBA00007734"/>
    </source>
</evidence>
<gene>
    <name evidence="3" type="primary">slt</name>
    <name evidence="3" type="ORF">ABG79_00297</name>
</gene>